<accession>A0A511BM13</accession>
<comment type="catalytic activity">
    <reaction evidence="8 9">
        <text>L-histidinol phosphate + 2-oxoglutarate = 3-(imidazol-4-yl)-2-oxopropyl phosphate + L-glutamate</text>
        <dbReference type="Rhea" id="RHEA:23744"/>
        <dbReference type="ChEBI" id="CHEBI:16810"/>
        <dbReference type="ChEBI" id="CHEBI:29985"/>
        <dbReference type="ChEBI" id="CHEBI:57766"/>
        <dbReference type="ChEBI" id="CHEBI:57980"/>
        <dbReference type="EC" id="2.6.1.9"/>
    </reaction>
</comment>
<dbReference type="Gene3D" id="3.90.1150.10">
    <property type="entry name" value="Aspartate Aminotransferase, domain 1"/>
    <property type="match status" value="1"/>
</dbReference>
<evidence type="ECO:0000259" key="10">
    <source>
        <dbReference type="Pfam" id="PF00155"/>
    </source>
</evidence>
<dbReference type="RefSeq" id="WP_147092338.1">
    <property type="nucleotide sequence ID" value="NZ_BJVC01000001.1"/>
</dbReference>
<comment type="subunit">
    <text evidence="4 9">Homodimer.</text>
</comment>
<dbReference type="OrthoDB" id="9809616at2"/>
<dbReference type="SUPFAM" id="SSF53383">
    <property type="entry name" value="PLP-dependent transferases"/>
    <property type="match status" value="1"/>
</dbReference>
<dbReference type="InterPro" id="IPR015422">
    <property type="entry name" value="PyrdxlP-dep_Trfase_small"/>
</dbReference>
<organism evidence="11 12">
    <name type="scientific">Swaminathania salitolerans</name>
    <dbReference type="NCBI Taxonomy" id="182838"/>
    <lineage>
        <taxon>Bacteria</taxon>
        <taxon>Pseudomonadati</taxon>
        <taxon>Pseudomonadota</taxon>
        <taxon>Alphaproteobacteria</taxon>
        <taxon>Acetobacterales</taxon>
        <taxon>Acetobacteraceae</taxon>
        <taxon>Swaminathania</taxon>
    </lineage>
</organism>
<sequence length="352" mass="38984">MSRFWNARVHQLHPYIPGEQPRGDDVVKLNTNELPYGPSPRAIAAMRDACDDSLRLYPDPTAQDLRQAIGTRFDMPIERVFVGNGSDEVLAHAFRALVAQDAPMLFADVSYGFYPVYCQLFDQPFREIPLNGAFEIDIDGYDIPCGGIAIANPNANTGHAVSLDAIARLARMQPDRTIIIDEAYVDFGAHSAIPLTQHYDNLLVVQTLSKSHGLAGLRVGYAIGHPDLIEGMTRVKDSFNSYPLSRIAQKGAAAAIADTAWLAQVTERVKRTRARFVGRIEALGFDILPSCANFVLVRHPDRDAGALLDGLREQHMIVRQLSAPRIRDWLRISIGTDQEMDRLVETLEALGI</sequence>
<dbReference type="PANTHER" id="PTHR43643:SF3">
    <property type="entry name" value="HISTIDINOL-PHOSPHATE AMINOTRANSFERASE"/>
    <property type="match status" value="1"/>
</dbReference>
<dbReference type="UniPathway" id="UPA00031">
    <property type="reaction ID" value="UER00012"/>
</dbReference>
<evidence type="ECO:0000256" key="8">
    <source>
        <dbReference type="ARBA" id="ARBA00047481"/>
    </source>
</evidence>
<dbReference type="Pfam" id="PF00155">
    <property type="entry name" value="Aminotran_1_2"/>
    <property type="match status" value="1"/>
</dbReference>
<keyword evidence="6 9" id="KW-0808">Transferase</keyword>
<comment type="cofactor">
    <cofactor evidence="1 9">
        <name>pyridoxal 5'-phosphate</name>
        <dbReference type="ChEBI" id="CHEBI:597326"/>
    </cofactor>
</comment>
<dbReference type="GO" id="GO:0004400">
    <property type="term" value="F:histidinol-phosphate transaminase activity"/>
    <property type="evidence" value="ECO:0007669"/>
    <property type="project" value="UniProtKB-UniRule"/>
</dbReference>
<dbReference type="PANTHER" id="PTHR43643">
    <property type="entry name" value="HISTIDINOL-PHOSPHATE AMINOTRANSFERASE 2"/>
    <property type="match status" value="1"/>
</dbReference>
<evidence type="ECO:0000256" key="7">
    <source>
        <dbReference type="ARBA" id="ARBA00022898"/>
    </source>
</evidence>
<dbReference type="Gene3D" id="3.40.640.10">
    <property type="entry name" value="Type I PLP-dependent aspartate aminotransferase-like (Major domain)"/>
    <property type="match status" value="1"/>
</dbReference>
<dbReference type="Proteomes" id="UP000321405">
    <property type="component" value="Unassembled WGS sequence"/>
</dbReference>
<comment type="pathway">
    <text evidence="2 9">Amino-acid biosynthesis; L-histidine biosynthesis; L-histidine from 5-phospho-alpha-D-ribose 1-diphosphate: step 7/9.</text>
</comment>
<evidence type="ECO:0000256" key="4">
    <source>
        <dbReference type="ARBA" id="ARBA00011738"/>
    </source>
</evidence>
<dbReference type="InterPro" id="IPR004839">
    <property type="entry name" value="Aminotransferase_I/II_large"/>
</dbReference>
<comment type="caution">
    <text evidence="11">The sequence shown here is derived from an EMBL/GenBank/DDBJ whole genome shotgun (WGS) entry which is preliminary data.</text>
</comment>
<dbReference type="InterPro" id="IPR050106">
    <property type="entry name" value="HistidinolP_aminotransfase"/>
</dbReference>
<proteinExistence type="inferred from homology"/>
<keyword evidence="9" id="KW-0368">Histidine biosynthesis</keyword>
<evidence type="ECO:0000256" key="2">
    <source>
        <dbReference type="ARBA" id="ARBA00005011"/>
    </source>
</evidence>
<evidence type="ECO:0000256" key="9">
    <source>
        <dbReference type="HAMAP-Rule" id="MF_01023"/>
    </source>
</evidence>
<keyword evidence="7 9" id="KW-0663">Pyridoxal phosphate</keyword>
<dbReference type="GO" id="GO:0000105">
    <property type="term" value="P:L-histidine biosynthetic process"/>
    <property type="evidence" value="ECO:0007669"/>
    <property type="project" value="UniProtKB-UniRule"/>
</dbReference>
<dbReference type="InterPro" id="IPR015421">
    <property type="entry name" value="PyrdxlP-dep_Trfase_major"/>
</dbReference>
<evidence type="ECO:0000256" key="6">
    <source>
        <dbReference type="ARBA" id="ARBA00022679"/>
    </source>
</evidence>
<evidence type="ECO:0000313" key="11">
    <source>
        <dbReference type="EMBL" id="GEL01379.1"/>
    </source>
</evidence>
<dbReference type="CDD" id="cd00609">
    <property type="entry name" value="AAT_like"/>
    <property type="match status" value="1"/>
</dbReference>
<protein>
    <recommendedName>
        <fullName evidence="9">Histidinol-phosphate aminotransferase</fullName>
        <ecNumber evidence="9">2.6.1.9</ecNumber>
    </recommendedName>
    <alternativeName>
        <fullName evidence="9">Imidazole acetol-phosphate transaminase</fullName>
    </alternativeName>
</protein>
<dbReference type="InterPro" id="IPR005861">
    <property type="entry name" value="HisP_aminotrans"/>
</dbReference>
<dbReference type="AlphaFoldDB" id="A0A511BM13"/>
<dbReference type="EMBL" id="BJVC01000001">
    <property type="protein sequence ID" value="GEL01379.1"/>
    <property type="molecule type" value="Genomic_DNA"/>
</dbReference>
<feature type="domain" description="Aminotransferase class I/classII large" evidence="10">
    <location>
        <begin position="25"/>
        <end position="347"/>
    </location>
</feature>
<name>A0A511BM13_9PROT</name>
<keyword evidence="5 9" id="KW-0032">Aminotransferase</keyword>
<dbReference type="HAMAP" id="MF_01023">
    <property type="entry name" value="HisC_aminotrans_2"/>
    <property type="match status" value="1"/>
</dbReference>
<evidence type="ECO:0000313" key="12">
    <source>
        <dbReference type="Proteomes" id="UP000321405"/>
    </source>
</evidence>
<reference evidence="11 12" key="1">
    <citation type="submission" date="2019-07" db="EMBL/GenBank/DDBJ databases">
        <title>Whole genome shotgun sequence of Swaminathania salitolerans NBRC 104436.</title>
        <authorList>
            <person name="Hosoyama A."/>
            <person name="Uohara A."/>
            <person name="Ohji S."/>
            <person name="Ichikawa N."/>
        </authorList>
    </citation>
    <scope>NUCLEOTIDE SEQUENCE [LARGE SCALE GENOMIC DNA]</scope>
    <source>
        <strain evidence="11 12">NBRC 104436</strain>
    </source>
</reference>
<keyword evidence="12" id="KW-1185">Reference proteome</keyword>
<gene>
    <name evidence="11" type="primary">hisC1</name>
    <name evidence="9" type="synonym">hisC</name>
    <name evidence="11" type="ORF">SSA02_05420</name>
</gene>
<evidence type="ECO:0000256" key="5">
    <source>
        <dbReference type="ARBA" id="ARBA00022576"/>
    </source>
</evidence>
<evidence type="ECO:0000256" key="1">
    <source>
        <dbReference type="ARBA" id="ARBA00001933"/>
    </source>
</evidence>
<keyword evidence="9" id="KW-0028">Amino-acid biosynthesis</keyword>
<evidence type="ECO:0000256" key="3">
    <source>
        <dbReference type="ARBA" id="ARBA00007970"/>
    </source>
</evidence>
<dbReference type="EC" id="2.6.1.9" evidence="9"/>
<dbReference type="GO" id="GO:0030170">
    <property type="term" value="F:pyridoxal phosphate binding"/>
    <property type="evidence" value="ECO:0007669"/>
    <property type="project" value="InterPro"/>
</dbReference>
<feature type="modified residue" description="N6-(pyridoxal phosphate)lysine" evidence="9">
    <location>
        <position position="210"/>
    </location>
</feature>
<dbReference type="InterPro" id="IPR015424">
    <property type="entry name" value="PyrdxlP-dep_Trfase"/>
</dbReference>
<comment type="similarity">
    <text evidence="3 9">Belongs to the class-II pyridoxal-phosphate-dependent aminotransferase family. Histidinol-phosphate aminotransferase subfamily.</text>
</comment>